<organism evidence="2 3">
    <name type="scientific">Striga asiatica</name>
    <name type="common">Asiatic witchweed</name>
    <name type="synonym">Buchnera asiatica</name>
    <dbReference type="NCBI Taxonomy" id="4170"/>
    <lineage>
        <taxon>Eukaryota</taxon>
        <taxon>Viridiplantae</taxon>
        <taxon>Streptophyta</taxon>
        <taxon>Embryophyta</taxon>
        <taxon>Tracheophyta</taxon>
        <taxon>Spermatophyta</taxon>
        <taxon>Magnoliopsida</taxon>
        <taxon>eudicotyledons</taxon>
        <taxon>Gunneridae</taxon>
        <taxon>Pentapetalae</taxon>
        <taxon>asterids</taxon>
        <taxon>lamiids</taxon>
        <taxon>Lamiales</taxon>
        <taxon>Orobanchaceae</taxon>
        <taxon>Buchnereae</taxon>
        <taxon>Striga</taxon>
    </lineage>
</organism>
<reference evidence="3" key="1">
    <citation type="journal article" date="2019" name="Curr. Biol.">
        <title>Genome Sequence of Striga asiatica Provides Insight into the Evolution of Plant Parasitism.</title>
        <authorList>
            <person name="Yoshida S."/>
            <person name="Kim S."/>
            <person name="Wafula E.K."/>
            <person name="Tanskanen J."/>
            <person name="Kim Y.M."/>
            <person name="Honaas L."/>
            <person name="Yang Z."/>
            <person name="Spallek T."/>
            <person name="Conn C.E."/>
            <person name="Ichihashi Y."/>
            <person name="Cheong K."/>
            <person name="Cui S."/>
            <person name="Der J.P."/>
            <person name="Gundlach H."/>
            <person name="Jiao Y."/>
            <person name="Hori C."/>
            <person name="Ishida J.K."/>
            <person name="Kasahara H."/>
            <person name="Kiba T."/>
            <person name="Kim M.S."/>
            <person name="Koo N."/>
            <person name="Laohavisit A."/>
            <person name="Lee Y.H."/>
            <person name="Lumba S."/>
            <person name="McCourt P."/>
            <person name="Mortimer J.C."/>
            <person name="Mutuku J.M."/>
            <person name="Nomura T."/>
            <person name="Sasaki-Sekimoto Y."/>
            <person name="Seto Y."/>
            <person name="Wang Y."/>
            <person name="Wakatake T."/>
            <person name="Sakakibara H."/>
            <person name="Demura T."/>
            <person name="Yamaguchi S."/>
            <person name="Yoneyama K."/>
            <person name="Manabe R.I."/>
            <person name="Nelson D.C."/>
            <person name="Schulman A.H."/>
            <person name="Timko M.P."/>
            <person name="dePamphilis C.W."/>
            <person name="Choi D."/>
            <person name="Shirasu K."/>
        </authorList>
    </citation>
    <scope>NUCLEOTIDE SEQUENCE [LARGE SCALE GENOMIC DNA]</scope>
    <source>
        <strain evidence="3">cv. UVA1</strain>
    </source>
</reference>
<comment type="caution">
    <text evidence="2">The sequence shown here is derived from an EMBL/GenBank/DDBJ whole genome shotgun (WGS) entry which is preliminary data.</text>
</comment>
<evidence type="ECO:0000313" key="3">
    <source>
        <dbReference type="Proteomes" id="UP000325081"/>
    </source>
</evidence>
<accession>A0A5A7QZK5</accession>
<dbReference type="AlphaFoldDB" id="A0A5A7QZK5"/>
<evidence type="ECO:0000313" key="2">
    <source>
        <dbReference type="EMBL" id="GER49441.1"/>
    </source>
</evidence>
<dbReference type="Proteomes" id="UP000325081">
    <property type="component" value="Unassembled WGS sequence"/>
</dbReference>
<feature type="region of interest" description="Disordered" evidence="1">
    <location>
        <begin position="1"/>
        <end position="22"/>
    </location>
</feature>
<evidence type="ECO:0000256" key="1">
    <source>
        <dbReference type="SAM" id="MobiDB-lite"/>
    </source>
</evidence>
<dbReference type="EMBL" id="BKCP01008593">
    <property type="protein sequence ID" value="GER49441.1"/>
    <property type="molecule type" value="Genomic_DNA"/>
</dbReference>
<proteinExistence type="predicted"/>
<keyword evidence="3" id="KW-1185">Reference proteome</keyword>
<sequence length="136" mass="14046">MFRHRSGPSKPVSAMAGADRSFASDHRDRRACRLKSCRPTLFTPPPLAWGADATFNCGQETDGDGEDAVRITTSLVADGTVRAVGGGGGGRGRWCSLCVCVCCARAWWFAGGPPASAATSGCVTAMGGAPVGGRRR</sequence>
<gene>
    <name evidence="2" type="ORF">STAS_26687</name>
</gene>
<protein>
    <submittedName>
        <fullName evidence="2">RING/U-box superfamily protein</fullName>
    </submittedName>
</protein>
<name>A0A5A7QZK5_STRAF</name>